<dbReference type="OrthoDB" id="2430314at2759"/>
<accession>A0A3N4JC99</accession>
<keyword evidence="2" id="KW-1185">Reference proteome</keyword>
<dbReference type="AlphaFoldDB" id="A0A3N4JC99"/>
<dbReference type="Proteomes" id="UP000276215">
    <property type="component" value="Unassembled WGS sequence"/>
</dbReference>
<dbReference type="EMBL" id="ML120420">
    <property type="protein sequence ID" value="RPA95896.1"/>
    <property type="molecule type" value="Genomic_DNA"/>
</dbReference>
<protein>
    <submittedName>
        <fullName evidence="1">Uncharacterized protein</fullName>
    </submittedName>
</protein>
<proteinExistence type="predicted"/>
<evidence type="ECO:0000313" key="1">
    <source>
        <dbReference type="EMBL" id="RPA95896.1"/>
    </source>
</evidence>
<sequence>MPPLRHPQNHITKQLIMCEAVYAHMHLFKSPCNTSALSGEAFLDELLHGHPRPFFDEAW</sequence>
<name>A0A3N4JC99_9PEZI</name>
<organism evidence="1 2">
    <name type="scientific">Choiromyces venosus 120613-1</name>
    <dbReference type="NCBI Taxonomy" id="1336337"/>
    <lineage>
        <taxon>Eukaryota</taxon>
        <taxon>Fungi</taxon>
        <taxon>Dikarya</taxon>
        <taxon>Ascomycota</taxon>
        <taxon>Pezizomycotina</taxon>
        <taxon>Pezizomycetes</taxon>
        <taxon>Pezizales</taxon>
        <taxon>Tuberaceae</taxon>
        <taxon>Choiromyces</taxon>
    </lineage>
</organism>
<gene>
    <name evidence="1" type="ORF">L873DRAFT_1812241</name>
</gene>
<reference evidence="1 2" key="1">
    <citation type="journal article" date="2018" name="Nat. Ecol. Evol.">
        <title>Pezizomycetes genomes reveal the molecular basis of ectomycorrhizal truffle lifestyle.</title>
        <authorList>
            <person name="Murat C."/>
            <person name="Payen T."/>
            <person name="Noel B."/>
            <person name="Kuo A."/>
            <person name="Morin E."/>
            <person name="Chen J."/>
            <person name="Kohler A."/>
            <person name="Krizsan K."/>
            <person name="Balestrini R."/>
            <person name="Da Silva C."/>
            <person name="Montanini B."/>
            <person name="Hainaut M."/>
            <person name="Levati E."/>
            <person name="Barry K.W."/>
            <person name="Belfiori B."/>
            <person name="Cichocki N."/>
            <person name="Clum A."/>
            <person name="Dockter R.B."/>
            <person name="Fauchery L."/>
            <person name="Guy J."/>
            <person name="Iotti M."/>
            <person name="Le Tacon F."/>
            <person name="Lindquist E.A."/>
            <person name="Lipzen A."/>
            <person name="Malagnac F."/>
            <person name="Mello A."/>
            <person name="Molinier V."/>
            <person name="Miyauchi S."/>
            <person name="Poulain J."/>
            <person name="Riccioni C."/>
            <person name="Rubini A."/>
            <person name="Sitrit Y."/>
            <person name="Splivallo R."/>
            <person name="Traeger S."/>
            <person name="Wang M."/>
            <person name="Zifcakova L."/>
            <person name="Wipf D."/>
            <person name="Zambonelli A."/>
            <person name="Paolocci F."/>
            <person name="Nowrousian M."/>
            <person name="Ottonello S."/>
            <person name="Baldrian P."/>
            <person name="Spatafora J.W."/>
            <person name="Henrissat B."/>
            <person name="Nagy L.G."/>
            <person name="Aury J.M."/>
            <person name="Wincker P."/>
            <person name="Grigoriev I.V."/>
            <person name="Bonfante P."/>
            <person name="Martin F.M."/>
        </authorList>
    </citation>
    <scope>NUCLEOTIDE SEQUENCE [LARGE SCALE GENOMIC DNA]</scope>
    <source>
        <strain evidence="1 2">120613-1</strain>
    </source>
</reference>
<evidence type="ECO:0000313" key="2">
    <source>
        <dbReference type="Proteomes" id="UP000276215"/>
    </source>
</evidence>